<sequence>MENSISTNNKMSTNISSFSSKKSVIERSRRWMSKLEGGVENMCGKVDDAREYRNNVNVIIRETVEKHRGEVHSLDSITFIVYRAVWLWTAKFNREKERPPTVTDAPFCHVDNLIHYMTARSNSLMVLQEYVETTCKRHLESLAALQAPEPRAPPPPTPEPSQPASPSQAPKDKSMPAKQVKSDHPDRTAVLHDKFPFIQNGSLPFDEFVKLELQALKEYLDTEKEPSFEAATHLADAILSTYREGPKQELLQLDLALRDYLGERFFKESSSKAPSALSSWDEKSEQKFKIKIEDTSSC</sequence>
<gene>
    <name evidence="2" type="ORF">QBC47DRAFT_460813</name>
</gene>
<dbReference type="AlphaFoldDB" id="A0AAJ0F6N4"/>
<dbReference type="Proteomes" id="UP001239445">
    <property type="component" value="Unassembled WGS sequence"/>
</dbReference>
<accession>A0AAJ0F6N4</accession>
<reference evidence="2" key="1">
    <citation type="submission" date="2023-06" db="EMBL/GenBank/DDBJ databases">
        <title>Genome-scale phylogeny and comparative genomics of the fungal order Sordariales.</title>
        <authorList>
            <consortium name="Lawrence Berkeley National Laboratory"/>
            <person name="Hensen N."/>
            <person name="Bonometti L."/>
            <person name="Westerberg I."/>
            <person name="Brannstrom I.O."/>
            <person name="Guillou S."/>
            <person name="Cros-Aarteil S."/>
            <person name="Calhoun S."/>
            <person name="Haridas S."/>
            <person name="Kuo A."/>
            <person name="Mondo S."/>
            <person name="Pangilinan J."/>
            <person name="Riley R."/>
            <person name="Labutti K."/>
            <person name="Andreopoulos B."/>
            <person name="Lipzen A."/>
            <person name="Chen C."/>
            <person name="Yanf M."/>
            <person name="Daum C."/>
            <person name="Ng V."/>
            <person name="Clum A."/>
            <person name="Steindorff A."/>
            <person name="Ohm R."/>
            <person name="Martin F."/>
            <person name="Silar P."/>
            <person name="Natvig D."/>
            <person name="Lalanne C."/>
            <person name="Gautier V."/>
            <person name="Ament-Velasquez S.L."/>
            <person name="Kruys A."/>
            <person name="Hutchinson M.I."/>
            <person name="Powell A.J."/>
            <person name="Barry K."/>
            <person name="Miller A.N."/>
            <person name="Grigoriev I.V."/>
            <person name="Debuchy R."/>
            <person name="Gladieux P."/>
            <person name="Thoren M.H."/>
            <person name="Johannesson H."/>
        </authorList>
    </citation>
    <scope>NUCLEOTIDE SEQUENCE</scope>
    <source>
        <strain evidence="2">PSN4</strain>
    </source>
</reference>
<protein>
    <submittedName>
        <fullName evidence="2">Uncharacterized protein</fullName>
    </submittedName>
</protein>
<evidence type="ECO:0000313" key="3">
    <source>
        <dbReference type="Proteomes" id="UP001239445"/>
    </source>
</evidence>
<feature type="compositionally biased region" description="Basic and acidic residues" evidence="1">
    <location>
        <begin position="170"/>
        <end position="186"/>
    </location>
</feature>
<dbReference type="EMBL" id="MU839833">
    <property type="protein sequence ID" value="KAK1755877.1"/>
    <property type="molecule type" value="Genomic_DNA"/>
</dbReference>
<evidence type="ECO:0000313" key="2">
    <source>
        <dbReference type="EMBL" id="KAK1755877.1"/>
    </source>
</evidence>
<keyword evidence="3" id="KW-1185">Reference proteome</keyword>
<name>A0AAJ0F6N4_9PEZI</name>
<organism evidence="2 3">
    <name type="scientific">Echria macrotheca</name>
    <dbReference type="NCBI Taxonomy" id="438768"/>
    <lineage>
        <taxon>Eukaryota</taxon>
        <taxon>Fungi</taxon>
        <taxon>Dikarya</taxon>
        <taxon>Ascomycota</taxon>
        <taxon>Pezizomycotina</taxon>
        <taxon>Sordariomycetes</taxon>
        <taxon>Sordariomycetidae</taxon>
        <taxon>Sordariales</taxon>
        <taxon>Schizotheciaceae</taxon>
        <taxon>Echria</taxon>
    </lineage>
</organism>
<feature type="region of interest" description="Disordered" evidence="1">
    <location>
        <begin position="147"/>
        <end position="186"/>
    </location>
</feature>
<feature type="compositionally biased region" description="Pro residues" evidence="1">
    <location>
        <begin position="150"/>
        <end position="163"/>
    </location>
</feature>
<comment type="caution">
    <text evidence="2">The sequence shown here is derived from an EMBL/GenBank/DDBJ whole genome shotgun (WGS) entry which is preliminary data.</text>
</comment>
<proteinExistence type="predicted"/>
<evidence type="ECO:0000256" key="1">
    <source>
        <dbReference type="SAM" id="MobiDB-lite"/>
    </source>
</evidence>